<comment type="caution">
    <text evidence="1">The sequence shown here is derived from an EMBL/GenBank/DDBJ whole genome shotgun (WGS) entry which is preliminary data.</text>
</comment>
<sequence>MDTYEIKKKRRKIVDLSKIAIKKNQGTYCVYSISCGCPVEI</sequence>
<dbReference type="EMBL" id="AAVO02000004">
    <property type="protein sequence ID" value="EDM88039.1"/>
    <property type="molecule type" value="Genomic_DNA"/>
</dbReference>
<organism evidence="1 2">
    <name type="scientific">Blautia obeum ATCC 29174</name>
    <dbReference type="NCBI Taxonomy" id="411459"/>
    <lineage>
        <taxon>Bacteria</taxon>
        <taxon>Bacillati</taxon>
        <taxon>Bacillota</taxon>
        <taxon>Clostridia</taxon>
        <taxon>Lachnospirales</taxon>
        <taxon>Lachnospiraceae</taxon>
        <taxon>Blautia</taxon>
    </lineage>
</organism>
<proteinExistence type="predicted"/>
<name>A5ZR32_9FIRM</name>
<evidence type="ECO:0000313" key="2">
    <source>
        <dbReference type="Proteomes" id="UP000006002"/>
    </source>
</evidence>
<dbReference type="HOGENOM" id="CLU_3266498_0_0_9"/>
<reference evidence="1 2" key="2">
    <citation type="submission" date="2007-04" db="EMBL/GenBank/DDBJ databases">
        <title>Draft genome sequence of Ruminococcus obeum (ATCC 29174).</title>
        <authorList>
            <person name="Sudarsanam P."/>
            <person name="Ley R."/>
            <person name="Guruge J."/>
            <person name="Turnbaugh P.J."/>
            <person name="Mahowald M."/>
            <person name="Liep D."/>
            <person name="Gordon J."/>
        </authorList>
    </citation>
    <scope>NUCLEOTIDE SEQUENCE [LARGE SCALE GENOMIC DNA]</scope>
    <source>
        <strain evidence="1 2">ATCC 29174</strain>
    </source>
</reference>
<dbReference type="Proteomes" id="UP000006002">
    <property type="component" value="Unassembled WGS sequence"/>
</dbReference>
<reference evidence="1 2" key="1">
    <citation type="submission" date="2007-03" db="EMBL/GenBank/DDBJ databases">
        <authorList>
            <person name="Fulton L."/>
            <person name="Clifton S."/>
            <person name="Fulton B."/>
            <person name="Xu J."/>
            <person name="Minx P."/>
            <person name="Pepin K.H."/>
            <person name="Johnson M."/>
            <person name="Thiruvilangam P."/>
            <person name="Bhonagiri V."/>
            <person name="Nash W.E."/>
            <person name="Mardis E.R."/>
            <person name="Wilson R.K."/>
        </authorList>
    </citation>
    <scope>NUCLEOTIDE SEQUENCE [LARGE SCALE GENOMIC DNA]</scope>
    <source>
        <strain evidence="1 2">ATCC 29174</strain>
    </source>
</reference>
<dbReference type="AlphaFoldDB" id="A5ZR32"/>
<evidence type="ECO:0000313" key="1">
    <source>
        <dbReference type="EMBL" id="EDM88039.1"/>
    </source>
</evidence>
<protein>
    <submittedName>
        <fullName evidence="1">Uncharacterized protein</fullName>
    </submittedName>
</protein>
<accession>A5ZR32</accession>
<gene>
    <name evidence="1" type="ORF">RUMOBE_01459</name>
</gene>